<accession>A0A964BUJ2</accession>
<dbReference type="EMBL" id="JADWDC010000084">
    <property type="protein sequence ID" value="MCC0179439.1"/>
    <property type="molecule type" value="Genomic_DNA"/>
</dbReference>
<dbReference type="AlphaFoldDB" id="A0A964BUJ2"/>
<proteinExistence type="predicted"/>
<name>A0A964BUJ2_9CYAN</name>
<protein>
    <submittedName>
        <fullName evidence="1">Uncharacterized protein</fullName>
    </submittedName>
</protein>
<dbReference type="RefSeq" id="WP_229642538.1">
    <property type="nucleotide sequence ID" value="NZ_JADWDC010000084.1"/>
</dbReference>
<evidence type="ECO:0000313" key="1">
    <source>
        <dbReference type="EMBL" id="MCC0179439.1"/>
    </source>
</evidence>
<dbReference type="Proteomes" id="UP000729733">
    <property type="component" value="Unassembled WGS sequence"/>
</dbReference>
<comment type="caution">
    <text evidence="1">The sequence shown here is derived from an EMBL/GenBank/DDBJ whole genome shotgun (WGS) entry which is preliminary data.</text>
</comment>
<sequence>MSKIKIYQLKQTNSHLKELNAFETTKIVGGYDEETESSQDIIQKAMQEAVMRSDISLNANRANRK</sequence>
<keyword evidence="2" id="KW-1185">Reference proteome</keyword>
<reference evidence="1" key="1">
    <citation type="journal article" date="2021" name="Antonie Van Leeuwenhoek">
        <title>Draft genome and description of Waterburya agarophytonicola gen. nov. sp. nov. (Pleurocapsales, Cyanobacteria): a seaweed symbiont.</title>
        <authorList>
            <person name="Bonthond G."/>
            <person name="Shalygin S."/>
            <person name="Bayer T."/>
            <person name="Weinberger F."/>
        </authorList>
    </citation>
    <scope>NUCLEOTIDE SEQUENCE</scope>
    <source>
        <strain evidence="1">KI4</strain>
    </source>
</reference>
<gene>
    <name evidence="1" type="ORF">I4641_20975</name>
</gene>
<organism evidence="1 2">
    <name type="scientific">Waterburya agarophytonicola KI4</name>
    <dbReference type="NCBI Taxonomy" id="2874699"/>
    <lineage>
        <taxon>Bacteria</taxon>
        <taxon>Bacillati</taxon>
        <taxon>Cyanobacteriota</taxon>
        <taxon>Cyanophyceae</taxon>
        <taxon>Pleurocapsales</taxon>
        <taxon>Hyellaceae</taxon>
        <taxon>Waterburya</taxon>
        <taxon>Waterburya agarophytonicola</taxon>
    </lineage>
</organism>
<evidence type="ECO:0000313" key="2">
    <source>
        <dbReference type="Proteomes" id="UP000729733"/>
    </source>
</evidence>